<keyword evidence="3" id="KW-0029">Amino-acid transport</keyword>
<evidence type="ECO:0000313" key="6">
    <source>
        <dbReference type="EMBL" id="RDD65356.1"/>
    </source>
</evidence>
<dbReference type="RefSeq" id="WP_114511926.1">
    <property type="nucleotide sequence ID" value="NZ_QPMK01000013.1"/>
</dbReference>
<evidence type="ECO:0000256" key="2">
    <source>
        <dbReference type="ARBA" id="ARBA00022729"/>
    </source>
</evidence>
<dbReference type="PANTHER" id="PTHR30483">
    <property type="entry name" value="LEUCINE-SPECIFIC-BINDING PROTEIN"/>
    <property type="match status" value="1"/>
</dbReference>
<evidence type="ECO:0000256" key="3">
    <source>
        <dbReference type="ARBA" id="ARBA00022970"/>
    </source>
</evidence>
<dbReference type="InterPro" id="IPR028081">
    <property type="entry name" value="Leu-bd"/>
</dbReference>
<organism evidence="6 7">
    <name type="scientific">Thalassococcus profundi</name>
    <dbReference type="NCBI Taxonomy" id="2282382"/>
    <lineage>
        <taxon>Bacteria</taxon>
        <taxon>Pseudomonadati</taxon>
        <taxon>Pseudomonadota</taxon>
        <taxon>Alphaproteobacteria</taxon>
        <taxon>Rhodobacterales</taxon>
        <taxon>Roseobacteraceae</taxon>
        <taxon>Thalassococcus</taxon>
    </lineage>
</organism>
<dbReference type="Proteomes" id="UP000253977">
    <property type="component" value="Unassembled WGS sequence"/>
</dbReference>
<dbReference type="GO" id="GO:0006865">
    <property type="term" value="P:amino acid transport"/>
    <property type="evidence" value="ECO:0007669"/>
    <property type="project" value="UniProtKB-KW"/>
</dbReference>
<reference evidence="6 7" key="1">
    <citation type="submission" date="2018-07" db="EMBL/GenBank/DDBJ databases">
        <title>Thalassococcus profundi sp. nov., a marine bacterium isolated from deep seawater of Okinawa Trough.</title>
        <authorList>
            <person name="Yu M."/>
        </authorList>
    </citation>
    <scope>NUCLEOTIDE SEQUENCE [LARGE SCALE GENOMIC DNA]</scope>
    <source>
        <strain evidence="6 7">WRAS1</strain>
    </source>
</reference>
<feature type="domain" description="Leucine-binding protein" evidence="5">
    <location>
        <begin position="47"/>
        <end position="374"/>
    </location>
</feature>
<dbReference type="SUPFAM" id="SSF53822">
    <property type="entry name" value="Periplasmic binding protein-like I"/>
    <property type="match status" value="1"/>
</dbReference>
<sequence>MFAVLSTARKAMGRAALCLSLFTLAACDAVMLPDVSGGGPSVDTNAPVQVAMLLPRSDPGAAPVARSLENAARLAIADLQGARIDLRVYDTAGSASTAAAQAQRAVDEGAKIILGPLFGEAANAAGVAVADEGVNVLSFSNNPTIAGGNVFVLGNTFENSASRLLSYASSQGKGRVAVLHTNNVPGQVGRNAVQSAASRSGATVVGTESYDLTTESLTAALGRIKALMAQQNAQSLVLTDDWAGGLRFVLELGPEQGIGPATTQYMGVSRWDSRPDGFNLPGIQGGWFTLPNQATQRSFEARYTAAYGSAPHELAGLGFDGIAAIGALISQGRRDALTGRSLTQSAGFQGSGGVFRLLANGTNQRGLAIATVRNNQMVILDPAPRSFSGAGF</sequence>
<accession>A0A369TQV6</accession>
<proteinExistence type="inferred from homology"/>
<dbReference type="CDD" id="cd06339">
    <property type="entry name" value="PBP1_YraM_LppC_lipoprotein-like"/>
    <property type="match status" value="1"/>
</dbReference>
<name>A0A369TQV6_9RHOB</name>
<evidence type="ECO:0000256" key="1">
    <source>
        <dbReference type="ARBA" id="ARBA00010062"/>
    </source>
</evidence>
<dbReference type="PANTHER" id="PTHR30483:SF6">
    <property type="entry name" value="PERIPLASMIC BINDING PROTEIN OF ABC TRANSPORTER FOR NATURAL AMINO ACIDS"/>
    <property type="match status" value="1"/>
</dbReference>
<protein>
    <submittedName>
        <fullName evidence="6">Penicillin-binding protein activator</fullName>
    </submittedName>
</protein>
<feature type="signal peptide" evidence="4">
    <location>
        <begin position="1"/>
        <end position="25"/>
    </location>
</feature>
<dbReference type="OrthoDB" id="7210494at2"/>
<dbReference type="InterPro" id="IPR051010">
    <property type="entry name" value="BCAA_transport"/>
</dbReference>
<gene>
    <name evidence="6" type="ORF">DU478_15760</name>
</gene>
<comment type="caution">
    <text evidence="6">The sequence shown here is derived from an EMBL/GenBank/DDBJ whole genome shotgun (WGS) entry which is preliminary data.</text>
</comment>
<keyword evidence="2 4" id="KW-0732">Signal</keyword>
<evidence type="ECO:0000259" key="5">
    <source>
        <dbReference type="Pfam" id="PF13458"/>
    </source>
</evidence>
<dbReference type="Pfam" id="PF13458">
    <property type="entry name" value="Peripla_BP_6"/>
    <property type="match status" value="1"/>
</dbReference>
<comment type="similarity">
    <text evidence="1">Belongs to the leucine-binding protein family.</text>
</comment>
<feature type="chain" id="PRO_5016844456" evidence="4">
    <location>
        <begin position="26"/>
        <end position="392"/>
    </location>
</feature>
<dbReference type="Gene3D" id="3.40.50.2300">
    <property type="match status" value="2"/>
</dbReference>
<dbReference type="AlphaFoldDB" id="A0A369TQV6"/>
<keyword evidence="3" id="KW-0813">Transport</keyword>
<evidence type="ECO:0000256" key="4">
    <source>
        <dbReference type="SAM" id="SignalP"/>
    </source>
</evidence>
<dbReference type="EMBL" id="QPMK01000013">
    <property type="protein sequence ID" value="RDD65356.1"/>
    <property type="molecule type" value="Genomic_DNA"/>
</dbReference>
<evidence type="ECO:0000313" key="7">
    <source>
        <dbReference type="Proteomes" id="UP000253977"/>
    </source>
</evidence>
<keyword evidence="7" id="KW-1185">Reference proteome</keyword>
<dbReference type="InterPro" id="IPR028082">
    <property type="entry name" value="Peripla_BP_I"/>
</dbReference>